<keyword evidence="2 9" id="KW-0808">Transferase</keyword>
<evidence type="ECO:0000256" key="1">
    <source>
        <dbReference type="ARBA" id="ARBA00022490"/>
    </source>
</evidence>
<evidence type="ECO:0000313" key="11">
    <source>
        <dbReference type="EMBL" id="TEA26912.1"/>
    </source>
</evidence>
<dbReference type="NCBIfam" id="TIGR01510">
    <property type="entry name" value="coaD_prev_kdtB"/>
    <property type="match status" value="1"/>
</dbReference>
<dbReference type="EC" id="2.7.7.3" evidence="9"/>
<comment type="subcellular location">
    <subcellularLocation>
        <location evidence="9">Cytoplasm</location>
    </subcellularLocation>
</comment>
<dbReference type="PANTHER" id="PTHR21342">
    <property type="entry name" value="PHOSPHOPANTETHEINE ADENYLYLTRANSFERASE"/>
    <property type="match status" value="1"/>
</dbReference>
<keyword evidence="12" id="KW-1185">Reference proteome</keyword>
<name>A0AB94IBX8_9GAMM</name>
<evidence type="ECO:0000259" key="10">
    <source>
        <dbReference type="Pfam" id="PF01467"/>
    </source>
</evidence>
<keyword evidence="7 9" id="KW-0173">Coenzyme A biosynthesis</keyword>
<dbReference type="Pfam" id="PF01467">
    <property type="entry name" value="CTP_transf_like"/>
    <property type="match status" value="1"/>
</dbReference>
<keyword evidence="1 9" id="KW-0963">Cytoplasm</keyword>
<dbReference type="HAMAP" id="MF_00151">
    <property type="entry name" value="PPAT_bact"/>
    <property type="match status" value="1"/>
</dbReference>
<comment type="catalytic activity">
    <reaction evidence="8 9">
        <text>(R)-4'-phosphopantetheine + ATP + H(+) = 3'-dephospho-CoA + diphosphate</text>
        <dbReference type="Rhea" id="RHEA:19801"/>
        <dbReference type="ChEBI" id="CHEBI:15378"/>
        <dbReference type="ChEBI" id="CHEBI:30616"/>
        <dbReference type="ChEBI" id="CHEBI:33019"/>
        <dbReference type="ChEBI" id="CHEBI:57328"/>
        <dbReference type="ChEBI" id="CHEBI:61723"/>
        <dbReference type="EC" id="2.7.7.3"/>
    </reaction>
</comment>
<reference evidence="11 12" key="1">
    <citation type="journal article" date="2014" name="Appl. Environ. Microbiol.">
        <title>Genomic features of a bumble bee symbiont reflect its host environment.</title>
        <authorList>
            <person name="Martinson V.G."/>
            <person name="Magoc T."/>
            <person name="Koch H."/>
            <person name="Salzberg S.L."/>
            <person name="Moran N.A."/>
        </authorList>
    </citation>
    <scope>NUCLEOTIDE SEQUENCE [LARGE SCALE GENOMIC DNA]</scope>
    <source>
        <strain evidence="11 12">Bimp</strain>
    </source>
</reference>
<evidence type="ECO:0000313" key="12">
    <source>
        <dbReference type="Proteomes" id="UP000506160"/>
    </source>
</evidence>
<feature type="domain" description="Cytidyltransferase-like" evidence="10">
    <location>
        <begin position="8"/>
        <end position="136"/>
    </location>
</feature>
<feature type="binding site" evidence="9">
    <location>
        <begin position="126"/>
        <end position="132"/>
    </location>
    <ligand>
        <name>ATP</name>
        <dbReference type="ChEBI" id="CHEBI:30616"/>
    </ligand>
</feature>
<dbReference type="InterPro" id="IPR014729">
    <property type="entry name" value="Rossmann-like_a/b/a_fold"/>
</dbReference>
<organism evidence="11 12">
    <name type="scientific">Candidatus Schmidhempelia bombi str. Bimp</name>
    <dbReference type="NCBI Taxonomy" id="1387197"/>
    <lineage>
        <taxon>Bacteria</taxon>
        <taxon>Pseudomonadati</taxon>
        <taxon>Pseudomonadota</taxon>
        <taxon>Gammaproteobacteria</taxon>
        <taxon>Orbales</taxon>
        <taxon>Orbaceae</taxon>
        <taxon>Candidatus Schmidhempelia</taxon>
    </lineage>
</organism>
<keyword evidence="6 9" id="KW-0460">Magnesium</keyword>
<evidence type="ECO:0000256" key="6">
    <source>
        <dbReference type="ARBA" id="ARBA00022842"/>
    </source>
</evidence>
<dbReference type="CDD" id="cd02163">
    <property type="entry name" value="PPAT"/>
    <property type="match status" value="1"/>
</dbReference>
<keyword evidence="5 9" id="KW-0067">ATP-binding</keyword>
<feature type="site" description="Transition state stabilizer" evidence="9">
    <location>
        <position position="20"/>
    </location>
</feature>
<sequence length="166" mass="18575">MKKIITAIFPGTFDPITNGHIDLITRAANLVDHLIIAVAASPSKKTLFTLDERVTMVSQSIVHLPKVTVLGFSQLMADFAREQHASVLIRGVRNSQDFEYEKQLAEINVQLKPDLETLFLIASAKYHFLSSTLVREIAMHHGDVSSFVPSEINVALIKKFADRQIY</sequence>
<gene>
    <name evidence="9 11" type="primary">coaD</name>
    <name evidence="11" type="ORF">O970_06545</name>
</gene>
<dbReference type="GO" id="GO:0005737">
    <property type="term" value="C:cytoplasm"/>
    <property type="evidence" value="ECO:0007669"/>
    <property type="project" value="UniProtKB-SubCell"/>
</dbReference>
<comment type="similarity">
    <text evidence="9">Belongs to the bacterial CoaD family.</text>
</comment>
<dbReference type="GO" id="GO:0004595">
    <property type="term" value="F:pantetheine-phosphate adenylyltransferase activity"/>
    <property type="evidence" value="ECO:0007669"/>
    <property type="project" value="UniProtKB-UniRule"/>
</dbReference>
<keyword evidence="3 9" id="KW-0548">Nucleotidyltransferase</keyword>
<dbReference type="SUPFAM" id="SSF52374">
    <property type="entry name" value="Nucleotidylyl transferase"/>
    <property type="match status" value="1"/>
</dbReference>
<protein>
    <recommendedName>
        <fullName evidence="9">Phosphopantetheine adenylyltransferase</fullName>
        <ecNumber evidence="9">2.7.7.3</ecNumber>
    </recommendedName>
    <alternativeName>
        <fullName evidence="9">Dephospho-CoA pyrophosphorylase</fullName>
    </alternativeName>
    <alternativeName>
        <fullName evidence="9">Pantetheine-phosphate adenylyltransferase</fullName>
        <shortName evidence="9">PPAT</shortName>
    </alternativeName>
</protein>
<comment type="cofactor">
    <cofactor evidence="9">
        <name>Mg(2+)</name>
        <dbReference type="ChEBI" id="CHEBI:18420"/>
    </cofactor>
</comment>
<feature type="binding site" evidence="9">
    <location>
        <position position="76"/>
    </location>
    <ligand>
        <name>substrate</name>
    </ligand>
</feature>
<evidence type="ECO:0000256" key="9">
    <source>
        <dbReference type="HAMAP-Rule" id="MF_00151"/>
    </source>
</evidence>
<dbReference type="GO" id="GO:0005524">
    <property type="term" value="F:ATP binding"/>
    <property type="evidence" value="ECO:0007669"/>
    <property type="project" value="UniProtKB-KW"/>
</dbReference>
<dbReference type="Proteomes" id="UP000506160">
    <property type="component" value="Unassembled WGS sequence"/>
</dbReference>
<dbReference type="EMBL" id="AWGA01000063">
    <property type="protein sequence ID" value="TEA26912.1"/>
    <property type="molecule type" value="Genomic_DNA"/>
</dbReference>
<dbReference type="InterPro" id="IPR001980">
    <property type="entry name" value="PPAT"/>
</dbReference>
<keyword evidence="4 9" id="KW-0547">Nucleotide-binding</keyword>
<feature type="binding site" evidence="9">
    <location>
        <position position="90"/>
    </location>
    <ligand>
        <name>substrate</name>
    </ligand>
</feature>
<feature type="binding site" evidence="9">
    <location>
        <position position="12"/>
    </location>
    <ligand>
        <name>substrate</name>
    </ligand>
</feature>
<comment type="pathway">
    <text evidence="9">Cofactor biosynthesis; coenzyme A biosynthesis; CoA from (R)-pantothenate: step 4/5.</text>
</comment>
<comment type="function">
    <text evidence="9">Reversibly transfers an adenylyl group from ATP to 4'-phosphopantetheine, yielding dephospho-CoA (dPCoA) and pyrophosphate.</text>
</comment>
<evidence type="ECO:0000256" key="3">
    <source>
        <dbReference type="ARBA" id="ARBA00022695"/>
    </source>
</evidence>
<feature type="binding site" evidence="9">
    <location>
        <position position="20"/>
    </location>
    <ligand>
        <name>ATP</name>
        <dbReference type="ChEBI" id="CHEBI:30616"/>
    </ligand>
</feature>
<feature type="binding site" evidence="9">
    <location>
        <begin position="12"/>
        <end position="13"/>
    </location>
    <ligand>
        <name>ATP</name>
        <dbReference type="ChEBI" id="CHEBI:30616"/>
    </ligand>
</feature>
<feature type="binding site" evidence="9">
    <location>
        <position position="44"/>
    </location>
    <ligand>
        <name>substrate</name>
    </ligand>
</feature>
<dbReference type="PRINTS" id="PR01020">
    <property type="entry name" value="LPSBIOSNTHSS"/>
</dbReference>
<comment type="caution">
    <text evidence="11">The sequence shown here is derived from an EMBL/GenBank/DDBJ whole genome shotgun (WGS) entry which is preliminary data.</text>
</comment>
<dbReference type="Gene3D" id="3.40.50.620">
    <property type="entry name" value="HUPs"/>
    <property type="match status" value="1"/>
</dbReference>
<dbReference type="PANTHER" id="PTHR21342:SF1">
    <property type="entry name" value="PHOSPHOPANTETHEINE ADENYLYLTRANSFERASE"/>
    <property type="match status" value="1"/>
</dbReference>
<evidence type="ECO:0000256" key="5">
    <source>
        <dbReference type="ARBA" id="ARBA00022840"/>
    </source>
</evidence>
<dbReference type="AlphaFoldDB" id="A0AB94IBX8"/>
<evidence type="ECO:0000256" key="8">
    <source>
        <dbReference type="ARBA" id="ARBA00029346"/>
    </source>
</evidence>
<evidence type="ECO:0000256" key="7">
    <source>
        <dbReference type="ARBA" id="ARBA00022993"/>
    </source>
</evidence>
<proteinExistence type="inferred from homology"/>
<evidence type="ECO:0000256" key="2">
    <source>
        <dbReference type="ARBA" id="ARBA00022679"/>
    </source>
</evidence>
<dbReference type="GO" id="GO:0015937">
    <property type="term" value="P:coenzyme A biosynthetic process"/>
    <property type="evidence" value="ECO:0007669"/>
    <property type="project" value="UniProtKB-UniRule"/>
</dbReference>
<comment type="subunit">
    <text evidence="9">Homohexamer.</text>
</comment>
<feature type="binding site" evidence="9">
    <location>
        <position position="101"/>
    </location>
    <ligand>
        <name>ATP</name>
        <dbReference type="ChEBI" id="CHEBI:30616"/>
    </ligand>
</feature>
<accession>A0AB94IBX8</accession>
<dbReference type="RefSeq" id="WP_024496323.1">
    <property type="nucleotide sequence ID" value="NZ_AWGA01000063.1"/>
</dbReference>
<feature type="binding site" evidence="9">
    <location>
        <begin position="91"/>
        <end position="93"/>
    </location>
    <ligand>
        <name>ATP</name>
        <dbReference type="ChEBI" id="CHEBI:30616"/>
    </ligand>
</feature>
<evidence type="ECO:0000256" key="4">
    <source>
        <dbReference type="ARBA" id="ARBA00022741"/>
    </source>
</evidence>
<dbReference type="NCBIfam" id="TIGR00125">
    <property type="entry name" value="cyt_tran_rel"/>
    <property type="match status" value="1"/>
</dbReference>
<dbReference type="InterPro" id="IPR004821">
    <property type="entry name" value="Cyt_trans-like"/>
</dbReference>